<dbReference type="STRING" id="35128.B8BU15"/>
<keyword evidence="6" id="KW-0472">Membrane</keyword>
<dbReference type="eggNOG" id="ENOG502S1J1">
    <property type="taxonomic scope" value="Eukaryota"/>
</dbReference>
<name>B8BU15_THAPS</name>
<dbReference type="InterPro" id="IPR051084">
    <property type="entry name" value="H+-coupled_symporters"/>
</dbReference>
<dbReference type="Proteomes" id="UP000001449">
    <property type="component" value="Chromosome 2"/>
</dbReference>
<dbReference type="Gene3D" id="1.20.1250.20">
    <property type="entry name" value="MFS general substrate transporter like domains"/>
    <property type="match status" value="1"/>
</dbReference>
<feature type="transmembrane region" description="Helical" evidence="6">
    <location>
        <begin position="316"/>
        <end position="336"/>
    </location>
</feature>
<dbReference type="GO" id="GO:0015293">
    <property type="term" value="F:symporter activity"/>
    <property type="evidence" value="ECO:0007669"/>
    <property type="project" value="UniProtKB-KW"/>
</dbReference>
<proteinExistence type="predicted"/>
<keyword evidence="6" id="KW-0812">Transmembrane</keyword>
<feature type="transmembrane region" description="Helical" evidence="6">
    <location>
        <begin position="342"/>
        <end position="364"/>
    </location>
</feature>
<protein>
    <submittedName>
        <fullName evidence="8">Transporter</fullName>
    </submittedName>
</protein>
<evidence type="ECO:0000256" key="2">
    <source>
        <dbReference type="ARBA" id="ARBA00022448"/>
    </source>
</evidence>
<dbReference type="GO" id="GO:0005886">
    <property type="term" value="C:plasma membrane"/>
    <property type="evidence" value="ECO:0000318"/>
    <property type="project" value="GO_Central"/>
</dbReference>
<evidence type="ECO:0000256" key="5">
    <source>
        <dbReference type="SAM" id="MobiDB-lite"/>
    </source>
</evidence>
<feature type="domain" description="Major facilitator superfamily (MFS) profile" evidence="7">
    <location>
        <begin position="12"/>
        <end position="423"/>
    </location>
</feature>
<reference evidence="8 9" key="2">
    <citation type="journal article" date="2008" name="Nature">
        <title>The Phaeodactylum genome reveals the evolutionary history of diatom genomes.</title>
        <authorList>
            <person name="Bowler C."/>
            <person name="Allen A.E."/>
            <person name="Badger J.H."/>
            <person name="Grimwood J."/>
            <person name="Jabbari K."/>
            <person name="Kuo A."/>
            <person name="Maheswari U."/>
            <person name="Martens C."/>
            <person name="Maumus F."/>
            <person name="Otillar R.P."/>
            <person name="Rayko E."/>
            <person name="Salamov A."/>
            <person name="Vandepoele K."/>
            <person name="Beszteri B."/>
            <person name="Gruber A."/>
            <person name="Heijde M."/>
            <person name="Katinka M."/>
            <person name="Mock T."/>
            <person name="Valentin K."/>
            <person name="Verret F."/>
            <person name="Berges J.A."/>
            <person name="Brownlee C."/>
            <person name="Cadoret J.P."/>
            <person name="Chiovitti A."/>
            <person name="Choi C.J."/>
            <person name="Coesel S."/>
            <person name="De Martino A."/>
            <person name="Detter J.C."/>
            <person name="Durkin C."/>
            <person name="Falciatore A."/>
            <person name="Fournet J."/>
            <person name="Haruta M."/>
            <person name="Huysman M.J."/>
            <person name="Jenkins B.D."/>
            <person name="Jiroutova K."/>
            <person name="Jorgensen R.E."/>
            <person name="Joubert Y."/>
            <person name="Kaplan A."/>
            <person name="Kroger N."/>
            <person name="Kroth P.G."/>
            <person name="La Roche J."/>
            <person name="Lindquist E."/>
            <person name="Lommer M."/>
            <person name="Martin-Jezequel V."/>
            <person name="Lopez P.J."/>
            <person name="Lucas S."/>
            <person name="Mangogna M."/>
            <person name="McGinnis K."/>
            <person name="Medlin L.K."/>
            <person name="Montsant A."/>
            <person name="Oudot-Le Secq M.P."/>
            <person name="Napoli C."/>
            <person name="Obornik M."/>
            <person name="Parker M.S."/>
            <person name="Petit J.L."/>
            <person name="Porcel B.M."/>
            <person name="Poulsen N."/>
            <person name="Robison M."/>
            <person name="Rychlewski L."/>
            <person name="Rynearson T.A."/>
            <person name="Schmutz J."/>
            <person name="Shapiro H."/>
            <person name="Siaut M."/>
            <person name="Stanley M."/>
            <person name="Sussman M.R."/>
            <person name="Taylor A.R."/>
            <person name="Vardi A."/>
            <person name="von Dassow P."/>
            <person name="Vyverman W."/>
            <person name="Willis A."/>
            <person name="Wyrwicz L.S."/>
            <person name="Rokhsar D.S."/>
            <person name="Weissenbach J."/>
            <person name="Armbrust E.V."/>
            <person name="Green B.R."/>
            <person name="Van de Peer Y."/>
            <person name="Grigoriev I.V."/>
        </authorList>
    </citation>
    <scope>NUCLEOTIDE SEQUENCE [LARGE SCALE GENOMIC DNA]</scope>
    <source>
        <strain evidence="8 9">CCMP1335</strain>
    </source>
</reference>
<organism evidence="8 9">
    <name type="scientific">Thalassiosira pseudonana</name>
    <name type="common">Marine diatom</name>
    <name type="synonym">Cyclotella nana</name>
    <dbReference type="NCBI Taxonomy" id="35128"/>
    <lineage>
        <taxon>Eukaryota</taxon>
        <taxon>Sar</taxon>
        <taxon>Stramenopiles</taxon>
        <taxon>Ochrophyta</taxon>
        <taxon>Bacillariophyta</taxon>
        <taxon>Coscinodiscophyceae</taxon>
        <taxon>Thalassiosirophycidae</taxon>
        <taxon>Thalassiosirales</taxon>
        <taxon>Thalassiosiraceae</taxon>
        <taxon>Thalassiosira</taxon>
    </lineage>
</organism>
<feature type="transmembrane region" description="Helical" evidence="6">
    <location>
        <begin position="88"/>
        <end position="111"/>
    </location>
</feature>
<feature type="transmembrane region" description="Helical" evidence="6">
    <location>
        <begin position="405"/>
        <end position="422"/>
    </location>
</feature>
<dbReference type="GeneID" id="7446505"/>
<dbReference type="PaxDb" id="35128-Thaps268228"/>
<dbReference type="HOGENOM" id="CLU_001265_39_0_1"/>
<dbReference type="PANTHER" id="PTHR43528">
    <property type="entry name" value="ALPHA-KETOGLUTARATE PERMEASE"/>
    <property type="match status" value="1"/>
</dbReference>
<sequence length="423" mass="45944">MAEGATQQTVGGTIAGTLGNVLEWYDFALFGFFSDVIGDVFFPPASELGYDDNLMKSFAVYGGAFLMRPIGGMLIGTMGDKYGRKHALVISLFLMAVPTFLMGCLPTYAQVGSLSTALLVICRLAQGMSVGGQLPASLIYTVEMRPKQKWGFYGSLVMMAANVGTLLGNFVGALLRTVLTDEQLHSWGWRIPFWSGLLIALVAAYLRLHGEEHHPNEGEYDNNGESEHSQPKHPLREAVQRDNWTALCSATLTTMLWGAGFYVSFVWMAIFMQDIMDPPIENAFWINSMTLLFGVTLPLPLMGWISDYFGRVRTMVIGALGLGALGPIMLMIISHGRPVQAFFAQWTIGLLLSIFGGPISAWLVEKFPSKVRATSAALGYDLAHCTASAFSPLVATVLAQKVSPVAPGVIYPFFAILALVGMV</sequence>
<feature type="compositionally biased region" description="Basic and acidic residues" evidence="5">
    <location>
        <begin position="225"/>
        <end position="235"/>
    </location>
</feature>
<dbReference type="PANTHER" id="PTHR43528:SF1">
    <property type="entry name" value="ALPHA-KETOGLUTARATE PERMEASE"/>
    <property type="match status" value="1"/>
</dbReference>
<dbReference type="EMBL" id="CM000639">
    <property type="protein sequence ID" value="EED95203.1"/>
    <property type="molecule type" value="Genomic_DNA"/>
</dbReference>
<feature type="transmembrane region" description="Helical" evidence="6">
    <location>
        <begin position="187"/>
        <end position="206"/>
    </location>
</feature>
<dbReference type="RefSeq" id="XP_002287760.1">
    <property type="nucleotide sequence ID" value="XM_002287724.1"/>
</dbReference>
<keyword evidence="3" id="KW-1003">Cell membrane</keyword>
<dbReference type="AlphaFoldDB" id="B8BU15"/>
<feature type="non-terminal residue" evidence="8">
    <location>
        <position position="1"/>
    </location>
</feature>
<feature type="transmembrane region" description="Helical" evidence="6">
    <location>
        <begin position="284"/>
        <end position="304"/>
    </location>
</feature>
<feature type="transmembrane region" description="Helical" evidence="6">
    <location>
        <begin position="244"/>
        <end position="272"/>
    </location>
</feature>
<feature type="transmembrane region" description="Helical" evidence="6">
    <location>
        <begin position="376"/>
        <end position="399"/>
    </location>
</feature>
<evidence type="ECO:0000259" key="7">
    <source>
        <dbReference type="PROSITE" id="PS50850"/>
    </source>
</evidence>
<dbReference type="OMA" id="SWVGGYV"/>
<dbReference type="Pfam" id="PF07690">
    <property type="entry name" value="MFS_1"/>
    <property type="match status" value="1"/>
</dbReference>
<evidence type="ECO:0000256" key="3">
    <source>
        <dbReference type="ARBA" id="ARBA00022475"/>
    </source>
</evidence>
<dbReference type="InterPro" id="IPR011701">
    <property type="entry name" value="MFS"/>
</dbReference>
<evidence type="ECO:0000313" key="8">
    <source>
        <dbReference type="EMBL" id="EED95203.1"/>
    </source>
</evidence>
<dbReference type="PROSITE" id="PS50850">
    <property type="entry name" value="MFS"/>
    <property type="match status" value="1"/>
</dbReference>
<accession>B8BU15</accession>
<reference evidence="8 9" key="1">
    <citation type="journal article" date="2004" name="Science">
        <title>The genome of the diatom Thalassiosira pseudonana: ecology, evolution, and metabolism.</title>
        <authorList>
            <person name="Armbrust E.V."/>
            <person name="Berges J.A."/>
            <person name="Bowler C."/>
            <person name="Green B.R."/>
            <person name="Martinez D."/>
            <person name="Putnam N.H."/>
            <person name="Zhou S."/>
            <person name="Allen A.E."/>
            <person name="Apt K.E."/>
            <person name="Bechner M."/>
            <person name="Brzezinski M.A."/>
            <person name="Chaal B.K."/>
            <person name="Chiovitti A."/>
            <person name="Davis A.K."/>
            <person name="Demarest M.S."/>
            <person name="Detter J.C."/>
            <person name="Glavina T."/>
            <person name="Goodstein D."/>
            <person name="Hadi M.Z."/>
            <person name="Hellsten U."/>
            <person name="Hildebrand M."/>
            <person name="Jenkins B.D."/>
            <person name="Jurka J."/>
            <person name="Kapitonov V.V."/>
            <person name="Kroger N."/>
            <person name="Lau W.W."/>
            <person name="Lane T.W."/>
            <person name="Larimer F.W."/>
            <person name="Lippmeier J.C."/>
            <person name="Lucas S."/>
            <person name="Medina M."/>
            <person name="Montsant A."/>
            <person name="Obornik M."/>
            <person name="Parker M.S."/>
            <person name="Palenik B."/>
            <person name="Pazour G.J."/>
            <person name="Richardson P.M."/>
            <person name="Rynearson T.A."/>
            <person name="Saito M.A."/>
            <person name="Schwartz D.C."/>
            <person name="Thamatrakoln K."/>
            <person name="Valentin K."/>
            <person name="Vardi A."/>
            <person name="Wilkerson F.P."/>
            <person name="Rokhsar D.S."/>
        </authorList>
    </citation>
    <scope>NUCLEOTIDE SEQUENCE [LARGE SCALE GENOMIC DNA]</scope>
    <source>
        <strain evidence="8 9">CCMP1335</strain>
    </source>
</reference>
<keyword evidence="6" id="KW-1133">Transmembrane helix</keyword>
<dbReference type="GO" id="GO:0022857">
    <property type="term" value="F:transmembrane transporter activity"/>
    <property type="evidence" value="ECO:0000318"/>
    <property type="project" value="GO_Central"/>
</dbReference>
<dbReference type="InterPro" id="IPR036259">
    <property type="entry name" value="MFS_trans_sf"/>
</dbReference>
<keyword evidence="4" id="KW-0769">Symport</keyword>
<feature type="transmembrane region" description="Helical" evidence="6">
    <location>
        <begin position="117"/>
        <end position="140"/>
    </location>
</feature>
<gene>
    <name evidence="8" type="ORF">THAPSDRAFT_268228</name>
</gene>
<evidence type="ECO:0000313" key="9">
    <source>
        <dbReference type="Proteomes" id="UP000001449"/>
    </source>
</evidence>
<dbReference type="InParanoid" id="B8BU15"/>
<evidence type="ECO:0000256" key="4">
    <source>
        <dbReference type="ARBA" id="ARBA00022847"/>
    </source>
</evidence>
<evidence type="ECO:0000256" key="6">
    <source>
        <dbReference type="SAM" id="Phobius"/>
    </source>
</evidence>
<keyword evidence="2" id="KW-0813">Transport</keyword>
<dbReference type="InterPro" id="IPR020846">
    <property type="entry name" value="MFS_dom"/>
</dbReference>
<feature type="region of interest" description="Disordered" evidence="5">
    <location>
        <begin position="216"/>
        <end position="235"/>
    </location>
</feature>
<evidence type="ECO:0000256" key="1">
    <source>
        <dbReference type="ARBA" id="ARBA00004651"/>
    </source>
</evidence>
<keyword evidence="9" id="KW-1185">Reference proteome</keyword>
<dbReference type="KEGG" id="tps:THAPSDRAFT_268228"/>
<feature type="transmembrane region" description="Helical" evidence="6">
    <location>
        <begin position="152"/>
        <end position="175"/>
    </location>
</feature>
<feature type="transmembrane region" description="Helical" evidence="6">
    <location>
        <begin position="58"/>
        <end position="76"/>
    </location>
</feature>
<comment type="subcellular location">
    <subcellularLocation>
        <location evidence="1">Cell membrane</location>
        <topology evidence="1">Multi-pass membrane protein</topology>
    </subcellularLocation>
</comment>
<dbReference type="SUPFAM" id="SSF103473">
    <property type="entry name" value="MFS general substrate transporter"/>
    <property type="match status" value="1"/>
</dbReference>